<sequence>MSGQTVKAIRLWLGMSQREMAGRLGVTDSYLCQIEAGRPVSDAIRIKIAQTFDVTAEMLEAIRRAKLADQLLV</sequence>
<dbReference type="Pfam" id="PF01381">
    <property type="entry name" value="HTH_3"/>
    <property type="match status" value="1"/>
</dbReference>
<evidence type="ECO:0000313" key="2">
    <source>
        <dbReference type="EMBL" id="RED86198.1"/>
    </source>
</evidence>
<keyword evidence="2" id="KW-0238">DNA-binding</keyword>
<proteinExistence type="predicted"/>
<dbReference type="SUPFAM" id="SSF47413">
    <property type="entry name" value="lambda repressor-like DNA-binding domains"/>
    <property type="match status" value="1"/>
</dbReference>
<dbReference type="InterPro" id="IPR001387">
    <property type="entry name" value="Cro/C1-type_HTH"/>
</dbReference>
<keyword evidence="3" id="KW-1185">Reference proteome</keyword>
<comment type="caution">
    <text evidence="2">The sequence shown here is derived from an EMBL/GenBank/DDBJ whole genome shotgun (WGS) entry which is preliminary data.</text>
</comment>
<evidence type="ECO:0000313" key="3">
    <source>
        <dbReference type="Proteomes" id="UP000256977"/>
    </source>
</evidence>
<dbReference type="InterPro" id="IPR010982">
    <property type="entry name" value="Lambda_DNA-bd_dom_sf"/>
</dbReference>
<dbReference type="SMART" id="SM00530">
    <property type="entry name" value="HTH_XRE"/>
    <property type="match status" value="1"/>
</dbReference>
<gene>
    <name evidence="2" type="ORF">DFP98_10349</name>
</gene>
<dbReference type="EMBL" id="QRDZ01000003">
    <property type="protein sequence ID" value="RED86198.1"/>
    <property type="molecule type" value="Genomic_DNA"/>
</dbReference>
<protein>
    <submittedName>
        <fullName evidence="2">DNA-binding XRE family transcriptional regulator</fullName>
    </submittedName>
</protein>
<reference evidence="2 3" key="1">
    <citation type="submission" date="2018-07" db="EMBL/GenBank/DDBJ databases">
        <title>Genomic Encyclopedia of Type Strains, Phase III (KMG-III): the genomes of soil and plant-associated and newly described type strains.</title>
        <authorList>
            <person name="Whitman W."/>
        </authorList>
    </citation>
    <scope>NUCLEOTIDE SEQUENCE [LARGE SCALE GENOMIC DNA]</scope>
    <source>
        <strain evidence="2 3">CECT 7287</strain>
    </source>
</reference>
<evidence type="ECO:0000259" key="1">
    <source>
        <dbReference type="PROSITE" id="PS50943"/>
    </source>
</evidence>
<dbReference type="OrthoDB" id="2624750at2"/>
<dbReference type="AlphaFoldDB" id="A0A3D9KI70"/>
<dbReference type="Proteomes" id="UP000256977">
    <property type="component" value="Unassembled WGS sequence"/>
</dbReference>
<dbReference type="CDD" id="cd00093">
    <property type="entry name" value="HTH_XRE"/>
    <property type="match status" value="1"/>
</dbReference>
<dbReference type="Gene3D" id="1.10.260.40">
    <property type="entry name" value="lambda repressor-like DNA-binding domains"/>
    <property type="match status" value="1"/>
</dbReference>
<dbReference type="GO" id="GO:0003677">
    <property type="term" value="F:DNA binding"/>
    <property type="evidence" value="ECO:0007669"/>
    <property type="project" value="UniProtKB-KW"/>
</dbReference>
<name>A0A3D9KI70_9BACL</name>
<dbReference type="PROSITE" id="PS50943">
    <property type="entry name" value="HTH_CROC1"/>
    <property type="match status" value="1"/>
</dbReference>
<feature type="domain" description="HTH cro/C1-type" evidence="1">
    <location>
        <begin position="6"/>
        <end position="59"/>
    </location>
</feature>
<organism evidence="2 3">
    <name type="scientific">Cohnella phaseoli</name>
    <dbReference type="NCBI Taxonomy" id="456490"/>
    <lineage>
        <taxon>Bacteria</taxon>
        <taxon>Bacillati</taxon>
        <taxon>Bacillota</taxon>
        <taxon>Bacilli</taxon>
        <taxon>Bacillales</taxon>
        <taxon>Paenibacillaceae</taxon>
        <taxon>Cohnella</taxon>
    </lineage>
</organism>
<accession>A0A3D9KI70</accession>